<dbReference type="EMBL" id="CP141259">
    <property type="protein sequence ID" value="WRL48064.1"/>
    <property type="molecule type" value="Genomic_DNA"/>
</dbReference>
<proteinExistence type="predicted"/>
<name>A0ABZ1AT80_AROEV</name>
<dbReference type="Proteomes" id="UP001626593">
    <property type="component" value="Chromosome"/>
</dbReference>
<evidence type="ECO:0000313" key="1">
    <source>
        <dbReference type="EMBL" id="WRL48064.1"/>
    </source>
</evidence>
<protein>
    <submittedName>
        <fullName evidence="1">Uncharacterized protein</fullName>
    </submittedName>
</protein>
<dbReference type="InterPro" id="IPR016024">
    <property type="entry name" value="ARM-type_fold"/>
</dbReference>
<gene>
    <name evidence="1" type="ORF">U5817_08490</name>
</gene>
<keyword evidence="2" id="KW-1185">Reference proteome</keyword>
<reference evidence="1 2" key="1">
    <citation type="submission" date="2023-12" db="EMBL/GenBank/DDBJ databases">
        <title>A. evansii MAY27, complete genome.</title>
        <authorList>
            <person name="Wang Y."/>
        </authorList>
    </citation>
    <scope>NUCLEOTIDE SEQUENCE [LARGE SCALE GENOMIC DNA]</scope>
    <source>
        <strain evidence="1 2">MAY27</strain>
    </source>
</reference>
<evidence type="ECO:0000313" key="2">
    <source>
        <dbReference type="Proteomes" id="UP001626593"/>
    </source>
</evidence>
<organism evidence="1 2">
    <name type="scientific">Aromatoleum evansii</name>
    <name type="common">Azoarcus evansii</name>
    <dbReference type="NCBI Taxonomy" id="59406"/>
    <lineage>
        <taxon>Bacteria</taxon>
        <taxon>Pseudomonadati</taxon>
        <taxon>Pseudomonadota</taxon>
        <taxon>Betaproteobacteria</taxon>
        <taxon>Rhodocyclales</taxon>
        <taxon>Rhodocyclaceae</taxon>
        <taxon>Aromatoleum</taxon>
    </lineage>
</organism>
<sequence length="1282" mass="140017">MIAAEWANNEFGTRGDMPSPLQVTNDDIKLLKDGQLVELLWQLVNLELSANGIEKYDSQVPLSIYIKDGGIDGLAHWTDGPDRTGMLPGRTVGFQAKATDMSEAACLSEVRNKDGTLKPQVRKVIELGGAYVLFLGRDCVGQSKDPRITAIKEGIASASAVNGGAQLAADEVYIYDATEIAGWVNTYPAAVAAVFDYLGKPGAGAHTWRELSGYQSFEVPFADVDKDRTGIMESLRSAAAEERSVARLTGASGLGKSRLVFEAFRPPDDPAANPAQARLSSQFCFLNAARTVDIEAVLRAWRRTNSTGTVVIDDCPLALHEMLAEEVGRADSRLSLITIGNDLDPSAYAGTKTRLLRVEPASTALIQALLDIAFRDLTEDDRRFIANELAQGYPLMAIRTAQARVGHAPLSARLTGPVLARLLGRNVEAGSRAAKVIAACALFENVGVEGDAASEREFVRSVFCPDMSAEDFYSEVVEFQKSGAVTRYGRVIQVRPRPLAIRLAADWWERCPPERAVEIIGLRFPPALADAFCERVRMLDFVPALSTISGQLCGKSGPFGQAKVLSSDLGSQLFRAIAEVNPVHAVAALDYAFGESITTELQTLNGTPRRNLVWALEKLAFREDTFSRAAQFLARLACAENERWSNNATGVLARLFMVLLSGTQAPLGLRAPLLRQMAGSDDIGLRSVAIVALNSALTTNNFTGTSGPEYQGSSGPLPQYRPKTWKEVFDYWRMCLEELAQLAKEPNEIGERAAGTIASHIRGLVQLGRLDDVEWVIGVVIAELRGRGDVWSQAVDAVKDVLKYDLDKAPAGTEIRVRSWLDTLAPVDLPQRLKLMVTEPPFDHEESSDGSWVDVAARDSEALGQECGQNWEASVDHLNALLQGEQRQAYAFGQGLARGSNMAPLLYELILARLADIAFEQRNSALVSGWLSVIGDRDPMSCDVLFAALAVHPALRRSLPSIARGLKLNDARIAALQEVLQAGHVEANQLYGLSCGQAMLEVSVKQLSELSRKLLQQGIDGAWVALDILFMYSFGRPEAVEALQEEFAAVISTEGMLSSGRAHRDSHEFEVVAQRLISKSAAIAEFLSRELCGAITSGEPLSDHLAEKIFESLFSEQAEISWPIVRQALVSGDSMARWRLSDSLGAWKGSRDKERVIDSLDPHFLREWCDEDPALAPALLARIVRVIDKDASGAWRLSDTAMMLIDNYAAIDRVLEAVGASLNTFSWSGSLVPFYDRLIGVLTPVLEHEHDVVRTWAQRMIDEAKANRAHEALRDEEQQIGR</sequence>
<accession>A0ABZ1AT80</accession>
<dbReference type="SUPFAM" id="SSF48371">
    <property type="entry name" value="ARM repeat"/>
    <property type="match status" value="1"/>
</dbReference>
<dbReference type="RefSeq" id="WP_407280412.1">
    <property type="nucleotide sequence ID" value="NZ_CP141259.1"/>
</dbReference>